<dbReference type="InterPro" id="IPR013783">
    <property type="entry name" value="Ig-like_fold"/>
</dbReference>
<feature type="signal peptide" evidence="2">
    <location>
        <begin position="1"/>
        <end position="33"/>
    </location>
</feature>
<dbReference type="RefSeq" id="WP_188814995.1">
    <property type="nucleotide sequence ID" value="NZ_BMHT01000005.1"/>
</dbReference>
<sequence length="761" mass="78199">MKHQYNLSTLGARLRRVALTAVLGLAAFTAAQAQDASVVVIHTLGKLATPSSLPHTVAAAVRNTGTTAITNKVVTLSVTGANTFTSTKTIATLAAGATSLVTFDPYPATLALGTNTVTVSVPADANNTNNTQTYAQQVTTNRVTQIDVTQPFVATGVGVSSSTPGGALATKFTTNQPITLNEARITFINAGTAGTLFQVQVFNAAGAGGTPGTALYTSPTQTRPTIVGTTGQTATASVSLPAVAVSGSYYLGVREVGTASGGPANVGIAYQLEDPLRAATSFYQIADGGAWSDVGTTTLRTRLALEVGIGGTVTCAAPTNVAVSSVTTTSASVAFTAPSNGVNYSLIYGPYGFSPATGGTTVAVTTSPVTLTGLTPNTRYQVYLRANCGTTAGQSVLSDQVTFTTLPTCQAPTGVTVTNPTATGATVTLTGPTNGTGYTYWVVPRGTTPPTTGGTTATSSPITLTGLASATNYDLYIRANCGAGDQSAVVGPIAFSTACVNPLVTVFPYSEGFDGVAAGALPCGVTVTDVNGDARTWSVVADATGSAPNAMRYTYSANNPANDWFFLPAISMQAGRRYQLQFKYRAQSASFPEALEVKFGTAATPAGQTTTLFQNTNIVNTTYVTAAPGLGAGQVAPITAPTNGNYYIGFHAISEVDEFYLFVDDVTISQVLATNSPELSRAISVYPNPSKGLFSLDVHATGAKGALQVEVTNLLGQMVHTASVLNNRDQQPLDLSKLAAGIYQLKVKNGDEYTMRKLIIE</sequence>
<evidence type="ECO:0000259" key="3">
    <source>
        <dbReference type="PROSITE" id="PS50853"/>
    </source>
</evidence>
<dbReference type="Gene3D" id="2.60.120.200">
    <property type="match status" value="1"/>
</dbReference>
<dbReference type="EMBL" id="BMHT01000005">
    <property type="protein sequence ID" value="GGF17854.1"/>
    <property type="molecule type" value="Genomic_DNA"/>
</dbReference>
<feature type="chain" id="PRO_5046023564" description="Fibronectin type-III domain-containing protein" evidence="2">
    <location>
        <begin position="34"/>
        <end position="761"/>
    </location>
</feature>
<feature type="domain" description="Fibronectin type-III" evidence="3">
    <location>
        <begin position="411"/>
        <end position="500"/>
    </location>
</feature>
<keyword evidence="5" id="KW-1185">Reference proteome</keyword>
<protein>
    <recommendedName>
        <fullName evidence="3">Fibronectin type-III domain-containing protein</fullName>
    </recommendedName>
</protein>
<feature type="domain" description="Fibronectin type-III" evidence="3">
    <location>
        <begin position="317"/>
        <end position="408"/>
    </location>
</feature>
<keyword evidence="2" id="KW-0732">Signal</keyword>
<comment type="caution">
    <text evidence="4">The sequence shown here is derived from an EMBL/GenBank/DDBJ whole genome shotgun (WGS) entry which is preliminary data.</text>
</comment>
<evidence type="ECO:0000313" key="5">
    <source>
        <dbReference type="Proteomes" id="UP000632273"/>
    </source>
</evidence>
<dbReference type="Pfam" id="PF00041">
    <property type="entry name" value="fn3"/>
    <property type="match status" value="1"/>
</dbReference>
<accession>A0ABQ1UGX4</accession>
<dbReference type="InterPro" id="IPR003961">
    <property type="entry name" value="FN3_dom"/>
</dbReference>
<dbReference type="SUPFAM" id="SSF49265">
    <property type="entry name" value="Fibronectin type III"/>
    <property type="match status" value="1"/>
</dbReference>
<dbReference type="Pfam" id="PF18962">
    <property type="entry name" value="Por_Secre_tail"/>
    <property type="match status" value="1"/>
</dbReference>
<gene>
    <name evidence="4" type="ORF">GCM10011383_31640</name>
</gene>
<dbReference type="NCBIfam" id="NF038128">
    <property type="entry name" value="choice_anch_J"/>
    <property type="match status" value="1"/>
</dbReference>
<dbReference type="NCBIfam" id="TIGR04183">
    <property type="entry name" value="Por_Secre_tail"/>
    <property type="match status" value="1"/>
</dbReference>
<organism evidence="4 5">
    <name type="scientific">Hymenobacter cavernae</name>
    <dbReference type="NCBI Taxonomy" id="2044852"/>
    <lineage>
        <taxon>Bacteria</taxon>
        <taxon>Pseudomonadati</taxon>
        <taxon>Bacteroidota</taxon>
        <taxon>Cytophagia</taxon>
        <taxon>Cytophagales</taxon>
        <taxon>Hymenobacteraceae</taxon>
        <taxon>Hymenobacter</taxon>
    </lineage>
</organism>
<evidence type="ECO:0000313" key="4">
    <source>
        <dbReference type="EMBL" id="GGF17854.1"/>
    </source>
</evidence>
<dbReference type="Gene3D" id="2.60.40.10">
    <property type="entry name" value="Immunoglobulins"/>
    <property type="match status" value="3"/>
</dbReference>
<keyword evidence="1" id="KW-0677">Repeat</keyword>
<dbReference type="PANTHER" id="PTHR46708">
    <property type="entry name" value="TENASCIN"/>
    <property type="match status" value="1"/>
</dbReference>
<evidence type="ECO:0000256" key="2">
    <source>
        <dbReference type="SAM" id="SignalP"/>
    </source>
</evidence>
<dbReference type="Proteomes" id="UP000632273">
    <property type="component" value="Unassembled WGS sequence"/>
</dbReference>
<evidence type="ECO:0000256" key="1">
    <source>
        <dbReference type="ARBA" id="ARBA00022737"/>
    </source>
</evidence>
<proteinExistence type="predicted"/>
<dbReference type="InterPro" id="IPR036116">
    <property type="entry name" value="FN3_sf"/>
</dbReference>
<dbReference type="PROSITE" id="PS50853">
    <property type="entry name" value="FN3"/>
    <property type="match status" value="2"/>
</dbReference>
<dbReference type="PANTHER" id="PTHR46708:SF2">
    <property type="entry name" value="FIBRONECTIN TYPE-III DOMAIN-CONTAINING PROTEIN"/>
    <property type="match status" value="1"/>
</dbReference>
<dbReference type="CDD" id="cd00063">
    <property type="entry name" value="FN3"/>
    <property type="match status" value="1"/>
</dbReference>
<dbReference type="InterPro" id="IPR050991">
    <property type="entry name" value="ECM_Regulatory_Proteins"/>
</dbReference>
<dbReference type="SMART" id="SM00060">
    <property type="entry name" value="FN3"/>
    <property type="match status" value="2"/>
</dbReference>
<name>A0ABQ1UGX4_9BACT</name>
<reference evidence="5" key="1">
    <citation type="journal article" date="2019" name="Int. J. Syst. Evol. Microbiol.">
        <title>The Global Catalogue of Microorganisms (GCM) 10K type strain sequencing project: providing services to taxonomists for standard genome sequencing and annotation.</title>
        <authorList>
            <consortium name="The Broad Institute Genomics Platform"/>
            <consortium name="The Broad Institute Genome Sequencing Center for Infectious Disease"/>
            <person name="Wu L."/>
            <person name="Ma J."/>
        </authorList>
    </citation>
    <scope>NUCLEOTIDE SEQUENCE [LARGE SCALE GENOMIC DNA]</scope>
    <source>
        <strain evidence="5">CGMCC 1.15197</strain>
    </source>
</reference>
<dbReference type="InterPro" id="IPR026444">
    <property type="entry name" value="Secre_tail"/>
</dbReference>